<reference evidence="3 4" key="1">
    <citation type="submission" date="2019-01" db="EMBL/GenBank/DDBJ databases">
        <title>Genomes sequencing and comparative genomics of infectious freshwater microsporidia, Cucumispora dikerogammari and Thelohania contejeani.</title>
        <authorList>
            <person name="Cormier A."/>
            <person name="Giraud I."/>
            <person name="Wattier R."/>
            <person name="Teixeira M."/>
            <person name="Grandjean F."/>
            <person name="Rigaud T."/>
            <person name="Cordaux R."/>
        </authorList>
    </citation>
    <scope>NUCLEOTIDE SEQUENCE [LARGE SCALE GENOMIC DNA]</scope>
    <source>
        <strain evidence="3">T1</strain>
        <tissue evidence="3">Spores</tissue>
    </source>
</reference>
<comment type="caution">
    <text evidence="3">The sequence shown here is derived from an EMBL/GenBank/DDBJ whole genome shotgun (WGS) entry which is preliminary data.</text>
</comment>
<organism evidence="3 4">
    <name type="scientific">Astathelohania contejeani</name>
    <dbReference type="NCBI Taxonomy" id="164912"/>
    <lineage>
        <taxon>Eukaryota</taxon>
        <taxon>Fungi</taxon>
        <taxon>Fungi incertae sedis</taxon>
        <taxon>Microsporidia</taxon>
        <taxon>Astathelohaniidae</taxon>
        <taxon>Astathelohania</taxon>
    </lineage>
</organism>
<evidence type="ECO:0000256" key="1">
    <source>
        <dbReference type="SAM" id="SignalP"/>
    </source>
</evidence>
<dbReference type="Proteomes" id="UP001516464">
    <property type="component" value="Unassembled WGS sequence"/>
</dbReference>
<feature type="chain" id="PRO_5047519853" description="Reverse transcriptase domain-containing protein" evidence="1">
    <location>
        <begin position="24"/>
        <end position="106"/>
    </location>
</feature>
<evidence type="ECO:0000313" key="4">
    <source>
        <dbReference type="Proteomes" id="UP001516464"/>
    </source>
</evidence>
<name>A0ABQ7HYR9_9MICR</name>
<dbReference type="Pfam" id="PF00078">
    <property type="entry name" value="RVT_1"/>
    <property type="match status" value="1"/>
</dbReference>
<evidence type="ECO:0000259" key="2">
    <source>
        <dbReference type="Pfam" id="PF00078"/>
    </source>
</evidence>
<feature type="domain" description="Reverse transcriptase" evidence="2">
    <location>
        <begin position="8"/>
        <end position="92"/>
    </location>
</feature>
<accession>A0ABQ7HYR9</accession>
<proteinExistence type="predicted"/>
<evidence type="ECO:0000313" key="3">
    <source>
        <dbReference type="EMBL" id="KAF7683253.1"/>
    </source>
</evidence>
<keyword evidence="4" id="KW-1185">Reference proteome</keyword>
<protein>
    <recommendedName>
        <fullName evidence="2">Reverse transcriptase domain-containing protein</fullName>
    </recommendedName>
</protein>
<feature type="signal peptide" evidence="1">
    <location>
        <begin position="1"/>
        <end position="23"/>
    </location>
</feature>
<sequence length="106" mass="12343">MNTLKRSLTPLIFILFIDPLSQRLDERYHKVSIHAEKISLVTNHLLFIDDFELLAFDKTVIGNIVRKTEFLFKTIGLQINQEKSAVTDSSAKTLLFFLIVHKYIYT</sequence>
<dbReference type="EMBL" id="SBIQ01000109">
    <property type="protein sequence ID" value="KAF7683253.1"/>
    <property type="molecule type" value="Genomic_DNA"/>
</dbReference>
<keyword evidence="1" id="KW-0732">Signal</keyword>
<gene>
    <name evidence="3" type="ORF">TCON_1534</name>
</gene>
<dbReference type="InterPro" id="IPR000477">
    <property type="entry name" value="RT_dom"/>
</dbReference>